<dbReference type="GO" id="GO:0038098">
    <property type="term" value="P:sequestering of BMP from receptor via BMP binding"/>
    <property type="evidence" value="ECO:0000318"/>
    <property type="project" value="GO_Central"/>
</dbReference>
<keyword evidence="4" id="KW-1015">Disulfide bond</keyword>
<dbReference type="KEGG" id="hro:HELRODRAFT_152187"/>
<evidence type="ECO:0000256" key="4">
    <source>
        <dbReference type="ARBA" id="ARBA00023157"/>
    </source>
</evidence>
<dbReference type="GeneID" id="20197150"/>
<dbReference type="HOGENOM" id="CLU_101024_1_0_1"/>
<dbReference type="CTD" id="20197150"/>
<dbReference type="GO" id="GO:0048018">
    <property type="term" value="F:receptor ligand activity"/>
    <property type="evidence" value="ECO:0000318"/>
    <property type="project" value="GO_Central"/>
</dbReference>
<evidence type="ECO:0000313" key="7">
    <source>
        <dbReference type="EMBL" id="ESO09461.1"/>
    </source>
</evidence>
<dbReference type="PANTHER" id="PTHR15283:SF4">
    <property type="entry name" value="BURSICON"/>
    <property type="match status" value="1"/>
</dbReference>
<evidence type="ECO:0000313" key="8">
    <source>
        <dbReference type="EnsemblMetazoa" id="HelroP152187"/>
    </source>
</evidence>
<dbReference type="InParanoid" id="T1EKQ0"/>
<comment type="subcellular location">
    <subcellularLocation>
        <location evidence="1">Secreted</location>
    </subcellularLocation>
</comment>
<keyword evidence="2" id="KW-0964">Secreted</keyword>
<reference evidence="9" key="1">
    <citation type="submission" date="2012-12" db="EMBL/GenBank/DDBJ databases">
        <authorList>
            <person name="Hellsten U."/>
            <person name="Grimwood J."/>
            <person name="Chapman J.A."/>
            <person name="Shapiro H."/>
            <person name="Aerts A."/>
            <person name="Otillar R.P."/>
            <person name="Terry A.Y."/>
            <person name="Boore J.L."/>
            <person name="Simakov O."/>
            <person name="Marletaz F."/>
            <person name="Cho S.-J."/>
            <person name="Edsinger-Gonzales E."/>
            <person name="Havlak P."/>
            <person name="Kuo D.-H."/>
            <person name="Larsson T."/>
            <person name="Lv J."/>
            <person name="Arendt D."/>
            <person name="Savage R."/>
            <person name="Osoegawa K."/>
            <person name="de Jong P."/>
            <person name="Lindberg D.R."/>
            <person name="Seaver E.C."/>
            <person name="Weisblat D.A."/>
            <person name="Putnam N.H."/>
            <person name="Grigoriev I.V."/>
            <person name="Rokhsar D.S."/>
        </authorList>
    </citation>
    <scope>NUCLEOTIDE SEQUENCE</scope>
</reference>
<dbReference type="GO" id="GO:0036122">
    <property type="term" value="F:BMP binding"/>
    <property type="evidence" value="ECO:0000318"/>
    <property type="project" value="GO_Central"/>
</dbReference>
<dbReference type="EnsemblMetazoa" id="HelroT152187">
    <property type="protein sequence ID" value="HelroP152187"/>
    <property type="gene ID" value="HelroG152187"/>
</dbReference>
<evidence type="ECO:0000313" key="9">
    <source>
        <dbReference type="Proteomes" id="UP000015101"/>
    </source>
</evidence>
<evidence type="ECO:0000259" key="6">
    <source>
        <dbReference type="PROSITE" id="PS01225"/>
    </source>
</evidence>
<proteinExistence type="predicted"/>
<comment type="caution">
    <text evidence="5">Lacks conserved residue(s) required for the propagation of feature annotation.</text>
</comment>
<organism evidence="8 9">
    <name type="scientific">Helobdella robusta</name>
    <name type="common">Californian leech</name>
    <dbReference type="NCBI Taxonomy" id="6412"/>
    <lineage>
        <taxon>Eukaryota</taxon>
        <taxon>Metazoa</taxon>
        <taxon>Spiralia</taxon>
        <taxon>Lophotrochozoa</taxon>
        <taxon>Annelida</taxon>
        <taxon>Clitellata</taxon>
        <taxon>Hirudinea</taxon>
        <taxon>Rhynchobdellida</taxon>
        <taxon>Glossiphoniidae</taxon>
        <taxon>Helobdella</taxon>
    </lineage>
</organism>
<dbReference type="InterPro" id="IPR004133">
    <property type="entry name" value="DAN_dom"/>
</dbReference>
<dbReference type="Pfam" id="PF03045">
    <property type="entry name" value="DAN"/>
    <property type="match status" value="1"/>
</dbReference>
<reference evidence="7 9" key="2">
    <citation type="journal article" date="2013" name="Nature">
        <title>Insights into bilaterian evolution from three spiralian genomes.</title>
        <authorList>
            <person name="Simakov O."/>
            <person name="Marletaz F."/>
            <person name="Cho S.J."/>
            <person name="Edsinger-Gonzales E."/>
            <person name="Havlak P."/>
            <person name="Hellsten U."/>
            <person name="Kuo D.H."/>
            <person name="Larsson T."/>
            <person name="Lv J."/>
            <person name="Arendt D."/>
            <person name="Savage R."/>
            <person name="Osoegawa K."/>
            <person name="de Jong P."/>
            <person name="Grimwood J."/>
            <person name="Chapman J.A."/>
            <person name="Shapiro H."/>
            <person name="Aerts A."/>
            <person name="Otillar R.P."/>
            <person name="Terry A.Y."/>
            <person name="Boore J.L."/>
            <person name="Grigoriev I.V."/>
            <person name="Lindberg D.R."/>
            <person name="Seaver E.C."/>
            <person name="Weisblat D.A."/>
            <person name="Putnam N.H."/>
            <person name="Rokhsar D.S."/>
        </authorList>
    </citation>
    <scope>NUCLEOTIDE SEQUENCE</scope>
</reference>
<evidence type="ECO:0000256" key="3">
    <source>
        <dbReference type="ARBA" id="ARBA00022729"/>
    </source>
</evidence>
<dbReference type="InterPro" id="IPR006207">
    <property type="entry name" value="Cys_knot_C"/>
</dbReference>
<dbReference type="PROSITE" id="PS01225">
    <property type="entry name" value="CTCK_2"/>
    <property type="match status" value="1"/>
</dbReference>
<dbReference type="SMART" id="SM00041">
    <property type="entry name" value="CT"/>
    <property type="match status" value="1"/>
</dbReference>
<dbReference type="RefSeq" id="XP_009012554.1">
    <property type="nucleotide sequence ID" value="XM_009014306.1"/>
</dbReference>
<dbReference type="Proteomes" id="UP000015101">
    <property type="component" value="Unassembled WGS sequence"/>
</dbReference>
<dbReference type="EMBL" id="KB095959">
    <property type="protein sequence ID" value="ESO09461.1"/>
    <property type="molecule type" value="Genomic_DNA"/>
</dbReference>
<name>T1EKQ0_HELRO</name>
<dbReference type="GO" id="GO:0005615">
    <property type="term" value="C:extracellular space"/>
    <property type="evidence" value="ECO:0000318"/>
    <property type="project" value="GO_Central"/>
</dbReference>
<evidence type="ECO:0000256" key="5">
    <source>
        <dbReference type="PROSITE-ProRule" id="PRU00039"/>
    </source>
</evidence>
<accession>T1EKQ0</accession>
<dbReference type="EMBL" id="AMQM01002969">
    <property type="status" value="NOT_ANNOTATED_CDS"/>
    <property type="molecule type" value="Genomic_DNA"/>
</dbReference>
<feature type="domain" description="CTCK" evidence="6">
    <location>
        <begin position="8"/>
        <end position="107"/>
    </location>
</feature>
<dbReference type="AlphaFoldDB" id="T1EKQ0"/>
<keyword evidence="3" id="KW-0732">Signal</keyword>
<reference evidence="8" key="3">
    <citation type="submission" date="2015-06" db="UniProtKB">
        <authorList>
            <consortium name="EnsemblMetazoa"/>
        </authorList>
    </citation>
    <scope>IDENTIFICATION</scope>
</reference>
<dbReference type="Gene3D" id="2.10.90.10">
    <property type="entry name" value="Cystine-knot cytokines"/>
    <property type="match status" value="1"/>
</dbReference>
<evidence type="ECO:0000256" key="1">
    <source>
        <dbReference type="ARBA" id="ARBA00004613"/>
    </source>
</evidence>
<keyword evidence="9" id="KW-1185">Reference proteome</keyword>
<dbReference type="PANTHER" id="PTHR15283">
    <property type="entry name" value="GREMLIN 1"/>
    <property type="match status" value="1"/>
</dbReference>
<protein>
    <recommendedName>
        <fullName evidence="6">CTCK domain-containing protein</fullName>
    </recommendedName>
</protein>
<evidence type="ECO:0000256" key="2">
    <source>
        <dbReference type="ARBA" id="ARBA00022525"/>
    </source>
</evidence>
<dbReference type="InterPro" id="IPR029034">
    <property type="entry name" value="Cystine-knot_cytokine"/>
</dbReference>
<sequence length="107" mass="12466">KFMKTPQCKSIPMTMTIRKSGCHDVNLKVKYCGGMCQSYYIPIPPVSRKDRRDKKVERLAHKICSFCKPKSYKYRNVEFTCPNSRYGPKVQKKVRVIDRCACTNLPL</sequence>
<gene>
    <name evidence="8" type="primary">20197150</name>
    <name evidence="7" type="ORF">HELRODRAFT_152187</name>
</gene>